<evidence type="ECO:0000313" key="3">
    <source>
        <dbReference type="EMBL" id="QDE37754.1"/>
    </source>
</evidence>
<proteinExistence type="predicted"/>
<dbReference type="Gene3D" id="3.40.50.1110">
    <property type="entry name" value="SGNH hydrolase"/>
    <property type="match status" value="1"/>
</dbReference>
<dbReference type="PROSITE" id="PS51318">
    <property type="entry name" value="TAT"/>
    <property type="match status" value="1"/>
</dbReference>
<feature type="region of interest" description="Disordered" evidence="1">
    <location>
        <begin position="447"/>
        <end position="476"/>
    </location>
</feature>
<dbReference type="Proteomes" id="UP000316093">
    <property type="component" value="Chromosome"/>
</dbReference>
<accession>A0A4Y5YY94</accession>
<evidence type="ECO:0000256" key="1">
    <source>
        <dbReference type="SAM" id="MobiDB-lite"/>
    </source>
</evidence>
<organism evidence="3 4">
    <name type="scientific">Luteibacter pinisoli</name>
    <dbReference type="NCBI Taxonomy" id="2589080"/>
    <lineage>
        <taxon>Bacteria</taxon>
        <taxon>Pseudomonadati</taxon>
        <taxon>Pseudomonadota</taxon>
        <taxon>Gammaproteobacteria</taxon>
        <taxon>Lysobacterales</taxon>
        <taxon>Rhodanobacteraceae</taxon>
        <taxon>Luteibacter</taxon>
    </lineage>
</organism>
<dbReference type="AlphaFoldDB" id="A0A4Y5YY94"/>
<dbReference type="GO" id="GO:0016788">
    <property type="term" value="F:hydrolase activity, acting on ester bonds"/>
    <property type="evidence" value="ECO:0007669"/>
    <property type="project" value="UniProtKB-ARBA"/>
</dbReference>
<sequence>MTQDDRSGSRRDFLRQSLAALGTASMARATGAASLAWLLSSGADAADTSPPGVITRARRELIMFHGQSNAVGTGGNPALTLEQIYANVTFNGGVRPGTDPAAMTSFIPLVESNTGHGTGGEVGTNACADGLVDYTAARTGVPFTAQFSQYSAFTSAEGGRPIGYFASFLADTNLSGYQGWKNSQVRLQAMVALMRAEAATTGGTIGWLATTWQQGEADSTGGSETRASYKSKLTALERAHWLKLCQVLIPEQAWRPLWLVAQVCSHNSYGSGSLAFCNPFIALAQRDACLASATMRMVNPQYLFDYFDESAQGQPMLHLTNESHRWQGRYFARAIQQLVTDRQAGVPMRNPALDMLAAIVTGPRTIYVLFNVPDGVLTLDTSWVSPTRNHGLDLRDASNAVVPVSTTDNNLIAAINVVAGDMLRLTLKVPLPAAATKLTLGWGDPAEPASIAGRTGGPRSNIRDSAGDTDAYTASDGAQRPMHNYALVGDVALTRV</sequence>
<keyword evidence="4" id="KW-1185">Reference proteome</keyword>
<dbReference type="EMBL" id="CP041046">
    <property type="protein sequence ID" value="QDE37754.1"/>
    <property type="molecule type" value="Genomic_DNA"/>
</dbReference>
<evidence type="ECO:0000256" key="2">
    <source>
        <dbReference type="SAM" id="SignalP"/>
    </source>
</evidence>
<dbReference type="SUPFAM" id="SSF52266">
    <property type="entry name" value="SGNH hydrolase"/>
    <property type="match status" value="1"/>
</dbReference>
<reference evidence="3 4" key="1">
    <citation type="submission" date="2019-06" db="EMBL/GenBank/DDBJ databases">
        <title>A complete genome sequence for Luteibacter pinisoli MAH-14.</title>
        <authorList>
            <person name="Baltrus D.A."/>
        </authorList>
    </citation>
    <scope>NUCLEOTIDE SEQUENCE [LARGE SCALE GENOMIC DNA]</scope>
    <source>
        <strain evidence="3 4">MAH-14</strain>
    </source>
</reference>
<gene>
    <name evidence="3" type="ORF">FIV34_00345</name>
</gene>
<keyword evidence="2" id="KW-0732">Signal</keyword>
<dbReference type="InterPro" id="IPR006311">
    <property type="entry name" value="TAT_signal"/>
</dbReference>
<evidence type="ECO:0000313" key="4">
    <source>
        <dbReference type="Proteomes" id="UP000316093"/>
    </source>
</evidence>
<dbReference type="InterPro" id="IPR036514">
    <property type="entry name" value="SGNH_hydro_sf"/>
</dbReference>
<dbReference type="KEGG" id="lpy:FIV34_00345"/>
<feature type="chain" id="PRO_5021371547" description="Sialate O-acetylesterase" evidence="2">
    <location>
        <begin position="46"/>
        <end position="496"/>
    </location>
</feature>
<dbReference type="OrthoDB" id="5932983at2"/>
<feature type="signal peptide" evidence="2">
    <location>
        <begin position="1"/>
        <end position="45"/>
    </location>
</feature>
<evidence type="ECO:0008006" key="5">
    <source>
        <dbReference type="Google" id="ProtNLM"/>
    </source>
</evidence>
<protein>
    <recommendedName>
        <fullName evidence="5">Sialate O-acetylesterase</fullName>
    </recommendedName>
</protein>
<dbReference type="RefSeq" id="WP_139978538.1">
    <property type="nucleotide sequence ID" value="NZ_CP041046.1"/>
</dbReference>
<name>A0A4Y5YY94_9GAMM</name>